<feature type="transmembrane region" description="Helical" evidence="1">
    <location>
        <begin position="91"/>
        <end position="111"/>
    </location>
</feature>
<dbReference type="Proteomes" id="UP000238916">
    <property type="component" value="Unassembled WGS sequence"/>
</dbReference>
<keyword evidence="1" id="KW-0472">Membrane</keyword>
<dbReference type="AlphaFoldDB" id="A0A2U3LVW6"/>
<dbReference type="EMBL" id="OMOF01000867">
    <property type="protein sequence ID" value="SPF55989.1"/>
    <property type="molecule type" value="Genomic_DNA"/>
</dbReference>
<protein>
    <submittedName>
        <fullName evidence="2">Putative ATP synthase protein</fullName>
    </submittedName>
</protein>
<feature type="transmembrane region" description="Helical" evidence="1">
    <location>
        <begin position="68"/>
        <end position="85"/>
    </location>
</feature>
<sequence length="123" mass="13484">MIKNSYIALLSGTACILLGIALTGRLAFLGGLVGYWVGFGYTLWIYRETHRSSELDIHTALIRMRRSLMARLGMVTLVVAIVARLHSSWLFSLALGIATGVIVSFITVAIHKLHGERGDKRSA</sequence>
<name>A0A2U3LVW6_9FIRM</name>
<keyword evidence="1" id="KW-0812">Transmembrane</keyword>
<evidence type="ECO:0000256" key="1">
    <source>
        <dbReference type="SAM" id="Phobius"/>
    </source>
</evidence>
<reference evidence="3" key="1">
    <citation type="submission" date="2018-02" db="EMBL/GenBank/DDBJ databases">
        <authorList>
            <person name="Hausmann B."/>
        </authorList>
    </citation>
    <scope>NUCLEOTIDE SEQUENCE [LARGE SCALE GENOMIC DNA]</scope>
    <source>
        <strain evidence="3">Peat soil MAG SbF1</strain>
    </source>
</reference>
<keyword evidence="1" id="KW-1133">Transmembrane helix</keyword>
<gene>
    <name evidence="2" type="primary">atpI</name>
    <name evidence="2" type="ORF">SBF1_880041</name>
</gene>
<evidence type="ECO:0000313" key="2">
    <source>
        <dbReference type="EMBL" id="SPF55989.1"/>
    </source>
</evidence>
<evidence type="ECO:0000313" key="3">
    <source>
        <dbReference type="Proteomes" id="UP000238916"/>
    </source>
</evidence>
<feature type="transmembrane region" description="Helical" evidence="1">
    <location>
        <begin position="5"/>
        <end position="22"/>
    </location>
</feature>
<organism evidence="2 3">
    <name type="scientific">Candidatus Desulfosporosinus infrequens</name>
    <dbReference type="NCBI Taxonomy" id="2043169"/>
    <lineage>
        <taxon>Bacteria</taxon>
        <taxon>Bacillati</taxon>
        <taxon>Bacillota</taxon>
        <taxon>Clostridia</taxon>
        <taxon>Eubacteriales</taxon>
        <taxon>Desulfitobacteriaceae</taxon>
        <taxon>Desulfosporosinus</taxon>
    </lineage>
</organism>
<feature type="transmembrane region" description="Helical" evidence="1">
    <location>
        <begin position="28"/>
        <end position="47"/>
    </location>
</feature>
<proteinExistence type="predicted"/>
<dbReference type="OrthoDB" id="1798112at2"/>
<accession>A0A2U3LVW6</accession>
<dbReference type="PROSITE" id="PS51257">
    <property type="entry name" value="PROKAR_LIPOPROTEIN"/>
    <property type="match status" value="1"/>
</dbReference>